<name>A0A8S9ZPM3_9BILA</name>
<keyword evidence="2" id="KW-1185">Reference proteome</keyword>
<reference evidence="1" key="1">
    <citation type="journal article" date="2020" name="Ecol. Evol.">
        <title>Genome structure and content of the rice root-knot nematode (Meloidogyne graminicola).</title>
        <authorList>
            <person name="Phan N.T."/>
            <person name="Danchin E.G.J."/>
            <person name="Klopp C."/>
            <person name="Perfus-Barbeoch L."/>
            <person name="Kozlowski D.K."/>
            <person name="Koutsovoulos G.D."/>
            <person name="Lopez-Roques C."/>
            <person name="Bouchez O."/>
            <person name="Zahm M."/>
            <person name="Besnard G."/>
            <person name="Bellafiore S."/>
        </authorList>
    </citation>
    <scope>NUCLEOTIDE SEQUENCE</scope>
    <source>
        <strain evidence="1">VN-18</strain>
    </source>
</reference>
<dbReference type="EMBL" id="JABEBT010000043">
    <property type="protein sequence ID" value="KAF7635370.1"/>
    <property type="molecule type" value="Genomic_DNA"/>
</dbReference>
<evidence type="ECO:0000313" key="1">
    <source>
        <dbReference type="EMBL" id="KAF7635370.1"/>
    </source>
</evidence>
<comment type="caution">
    <text evidence="1">The sequence shown here is derived from an EMBL/GenBank/DDBJ whole genome shotgun (WGS) entry which is preliminary data.</text>
</comment>
<organism evidence="1 2">
    <name type="scientific">Meloidogyne graminicola</name>
    <dbReference type="NCBI Taxonomy" id="189291"/>
    <lineage>
        <taxon>Eukaryota</taxon>
        <taxon>Metazoa</taxon>
        <taxon>Ecdysozoa</taxon>
        <taxon>Nematoda</taxon>
        <taxon>Chromadorea</taxon>
        <taxon>Rhabditida</taxon>
        <taxon>Tylenchina</taxon>
        <taxon>Tylenchomorpha</taxon>
        <taxon>Tylenchoidea</taxon>
        <taxon>Meloidogynidae</taxon>
        <taxon>Meloidogyninae</taxon>
        <taxon>Meloidogyne</taxon>
    </lineage>
</organism>
<accession>A0A8S9ZPM3</accession>
<dbReference type="Proteomes" id="UP000605970">
    <property type="component" value="Unassembled WGS sequence"/>
</dbReference>
<gene>
    <name evidence="1" type="ORF">Mgra_00005190</name>
</gene>
<sequence length="51" mass="6241">MLRKHCPLQMIILIWNIWGKEKILNLYLLMIYIQHLQRTLKTGFLIIIKPH</sequence>
<protein>
    <submittedName>
        <fullName evidence="1">Uncharacterized protein</fullName>
    </submittedName>
</protein>
<dbReference type="AlphaFoldDB" id="A0A8S9ZPM3"/>
<evidence type="ECO:0000313" key="2">
    <source>
        <dbReference type="Proteomes" id="UP000605970"/>
    </source>
</evidence>
<proteinExistence type="predicted"/>